<dbReference type="InterPro" id="IPR016828">
    <property type="entry name" value="Alpha-L-arabinofuranosidase"/>
</dbReference>
<gene>
    <name evidence="7" type="ORF">GZH47_14290</name>
</gene>
<feature type="site" description="Important for catalytic activity, responsible for pKa modulation of the active site Glu and correct orientation of both the proton donor and substrate" evidence="5">
    <location>
        <position position="128"/>
    </location>
</feature>
<reference evidence="7 8" key="1">
    <citation type="submission" date="2020-02" db="EMBL/GenBank/DDBJ databases">
        <title>Paenibacillus sp. nov., isolated from rhizosphere soil of tomato.</title>
        <authorList>
            <person name="Weon H.-Y."/>
            <person name="Lee S.A."/>
        </authorList>
    </citation>
    <scope>NUCLEOTIDE SEQUENCE [LARGE SCALE GENOMIC DNA]</scope>
    <source>
        <strain evidence="7 8">14171R-81</strain>
    </source>
</reference>
<dbReference type="GO" id="GO:0005975">
    <property type="term" value="P:carbohydrate metabolic process"/>
    <property type="evidence" value="ECO:0007669"/>
    <property type="project" value="InterPro"/>
</dbReference>
<evidence type="ECO:0000256" key="4">
    <source>
        <dbReference type="ARBA" id="ARBA00023295"/>
    </source>
</evidence>
<keyword evidence="4 6" id="KW-0326">Glycosidase</keyword>
<dbReference type="SUPFAM" id="SSF75005">
    <property type="entry name" value="Arabinanase/levansucrase/invertase"/>
    <property type="match status" value="1"/>
</dbReference>
<dbReference type="PANTHER" id="PTHR43817:SF1">
    <property type="entry name" value="HYDROLASE, FAMILY 43, PUTATIVE (AFU_ORTHOLOGUE AFUA_3G01660)-RELATED"/>
    <property type="match status" value="1"/>
</dbReference>
<proteinExistence type="inferred from homology"/>
<sequence>MNNQATFRNPIVAGAPDPWVYKHVDGCYYFMSTQSGHLKLTRSDKLTKLAQGDSRTIWTPASAGSYSYNLWAPELHWLHGKWYVYFTANDGGGDETRRICVLENEEADPMRGEWTWKGPLQTPVPGLDGTVMRHRDQLYFLYAGYGHFPDYGSAIYIMRMADPWTVIGEHVLLTAPTLEWEKQGGMAINEGPVLLRRNGRAFLVYSASTTWSEDYALGMLTMDEAADPMKAHSWTKSMQPVFRKSVDNGVFAPGHNSFTVSPDDLEDWIVYHALPAPGAELGLRATRIQKIGWKPDGTPDFGVPLGDHQDIAAPSGECPD</sequence>
<dbReference type="InterPro" id="IPR006710">
    <property type="entry name" value="Glyco_hydro_43"/>
</dbReference>
<dbReference type="RefSeq" id="WP_162640695.1">
    <property type="nucleotide sequence ID" value="NZ_CP048286.1"/>
</dbReference>
<comment type="similarity">
    <text evidence="1 6">Belongs to the glycosyl hydrolase 43 family.</text>
</comment>
<evidence type="ECO:0000256" key="3">
    <source>
        <dbReference type="ARBA" id="ARBA00022801"/>
    </source>
</evidence>
<keyword evidence="2" id="KW-0732">Signal</keyword>
<evidence type="ECO:0000256" key="1">
    <source>
        <dbReference type="ARBA" id="ARBA00009865"/>
    </source>
</evidence>
<accession>A0A6C0P0B0</accession>
<evidence type="ECO:0000256" key="2">
    <source>
        <dbReference type="ARBA" id="ARBA00022729"/>
    </source>
</evidence>
<evidence type="ECO:0000256" key="6">
    <source>
        <dbReference type="RuleBase" id="RU361187"/>
    </source>
</evidence>
<dbReference type="Gene3D" id="2.115.10.20">
    <property type="entry name" value="Glycosyl hydrolase domain, family 43"/>
    <property type="match status" value="1"/>
</dbReference>
<keyword evidence="8" id="KW-1185">Reference proteome</keyword>
<evidence type="ECO:0000313" key="7">
    <source>
        <dbReference type="EMBL" id="QHW31889.1"/>
    </source>
</evidence>
<dbReference type="AlphaFoldDB" id="A0A6C0P0B0"/>
<name>A0A6C0P0B0_9BACL</name>
<evidence type="ECO:0000256" key="5">
    <source>
        <dbReference type="PIRSR" id="PIRSR606710-2"/>
    </source>
</evidence>
<dbReference type="Proteomes" id="UP000479114">
    <property type="component" value="Chromosome"/>
</dbReference>
<dbReference type="PANTHER" id="PTHR43817">
    <property type="entry name" value="GLYCOSYL HYDROLASE"/>
    <property type="match status" value="1"/>
</dbReference>
<dbReference type="InterPro" id="IPR023296">
    <property type="entry name" value="Glyco_hydro_beta-prop_sf"/>
</dbReference>
<protein>
    <submittedName>
        <fullName evidence="7">Family 43 glycosylhydrolase</fullName>
    </submittedName>
</protein>
<organism evidence="7 8">
    <name type="scientific">Paenibacillus rhizovicinus</name>
    <dbReference type="NCBI Taxonomy" id="2704463"/>
    <lineage>
        <taxon>Bacteria</taxon>
        <taxon>Bacillati</taxon>
        <taxon>Bacillota</taxon>
        <taxon>Bacilli</taxon>
        <taxon>Bacillales</taxon>
        <taxon>Paenibacillaceae</taxon>
        <taxon>Paenibacillus</taxon>
    </lineage>
</organism>
<dbReference type="Pfam" id="PF04616">
    <property type="entry name" value="Glyco_hydro_43"/>
    <property type="match status" value="1"/>
</dbReference>
<dbReference type="GO" id="GO:0004553">
    <property type="term" value="F:hydrolase activity, hydrolyzing O-glycosyl compounds"/>
    <property type="evidence" value="ECO:0007669"/>
    <property type="project" value="InterPro"/>
</dbReference>
<dbReference type="KEGG" id="prz:GZH47_14290"/>
<dbReference type="CDD" id="cd18820">
    <property type="entry name" value="GH43_LbAraf43-like"/>
    <property type="match status" value="1"/>
</dbReference>
<keyword evidence="3 6" id="KW-0378">Hydrolase</keyword>
<dbReference type="EMBL" id="CP048286">
    <property type="protein sequence ID" value="QHW31889.1"/>
    <property type="molecule type" value="Genomic_DNA"/>
</dbReference>
<evidence type="ECO:0000313" key="8">
    <source>
        <dbReference type="Proteomes" id="UP000479114"/>
    </source>
</evidence>
<dbReference type="PIRSF" id="PIRSF025414">
    <property type="entry name" value="Alpha-L-arabinofuranosidase"/>
    <property type="match status" value="1"/>
</dbReference>